<dbReference type="EMBL" id="FNAD01000029">
    <property type="protein sequence ID" value="SDE55459.1"/>
    <property type="molecule type" value="Genomic_DNA"/>
</dbReference>
<dbReference type="Proteomes" id="UP000198949">
    <property type="component" value="Unassembled WGS sequence"/>
</dbReference>
<name>A0A1G7DVE4_9ACTN</name>
<evidence type="ECO:0000313" key="2">
    <source>
        <dbReference type="Proteomes" id="UP000198949"/>
    </source>
</evidence>
<proteinExistence type="predicted"/>
<accession>A0A1G7DVE4</accession>
<protein>
    <submittedName>
        <fullName evidence="1">Uncharacterized protein</fullName>
    </submittedName>
</protein>
<reference evidence="2" key="1">
    <citation type="submission" date="2016-10" db="EMBL/GenBank/DDBJ databases">
        <authorList>
            <person name="Varghese N."/>
            <person name="Submissions S."/>
        </authorList>
    </citation>
    <scope>NUCLEOTIDE SEQUENCE [LARGE SCALE GENOMIC DNA]</scope>
    <source>
        <strain evidence="2">CGMCC 4.3516</strain>
    </source>
</reference>
<evidence type="ECO:0000313" key="1">
    <source>
        <dbReference type="EMBL" id="SDE55459.1"/>
    </source>
</evidence>
<gene>
    <name evidence="1" type="ORF">SAMN05216270_12916</name>
</gene>
<organism evidence="1 2">
    <name type="scientific">Glycomyces harbinensis</name>
    <dbReference type="NCBI Taxonomy" id="58114"/>
    <lineage>
        <taxon>Bacteria</taxon>
        <taxon>Bacillati</taxon>
        <taxon>Actinomycetota</taxon>
        <taxon>Actinomycetes</taxon>
        <taxon>Glycomycetales</taxon>
        <taxon>Glycomycetaceae</taxon>
        <taxon>Glycomyces</taxon>
    </lineage>
</organism>
<dbReference type="RefSeq" id="WP_177155131.1">
    <property type="nucleotide sequence ID" value="NZ_FNAD01000029.1"/>
</dbReference>
<dbReference type="STRING" id="58114.SAMN05216270_12916"/>
<dbReference type="AlphaFoldDB" id="A0A1G7DVE4"/>
<sequence>MSTDEPLFTFEVTRYEAELLRQMVALEIHDYKSGSIPGDPQDPEFARRRVADCEALL</sequence>
<keyword evidence="2" id="KW-1185">Reference proteome</keyword>